<organism evidence="1 2">
    <name type="scientific">Aeromicrobium erythreum</name>
    <dbReference type="NCBI Taxonomy" id="2041"/>
    <lineage>
        <taxon>Bacteria</taxon>
        <taxon>Bacillati</taxon>
        <taxon>Actinomycetota</taxon>
        <taxon>Actinomycetes</taxon>
        <taxon>Propionibacteriales</taxon>
        <taxon>Nocardioidaceae</taxon>
        <taxon>Aeromicrobium</taxon>
    </lineage>
</organism>
<protein>
    <submittedName>
        <fullName evidence="1">Uncharacterized protein</fullName>
    </submittedName>
</protein>
<dbReference type="KEGG" id="aer:AERYTH_10970"/>
<dbReference type="Proteomes" id="UP000067689">
    <property type="component" value="Chromosome"/>
</dbReference>
<keyword evidence="2" id="KW-1185">Reference proteome</keyword>
<reference evidence="1 2" key="1">
    <citation type="journal article" date="1991" name="Int. J. Syst. Bacteriol.">
        <title>Description of the erythromycin-producing bacterium Arthrobacter sp. strain NRRL B-3381 as Aeromicrobium erythreum gen. nov., sp. nov.</title>
        <authorList>
            <person name="Miller E.S."/>
            <person name="Woese C.R."/>
            <person name="Brenner S."/>
        </authorList>
    </citation>
    <scope>NUCLEOTIDE SEQUENCE [LARGE SCALE GENOMIC DNA]</scope>
    <source>
        <strain evidence="1 2">AR18</strain>
    </source>
</reference>
<dbReference type="Pfam" id="PF19736">
    <property type="entry name" value="DUF6226"/>
    <property type="match status" value="1"/>
</dbReference>
<dbReference type="InterPro" id="IPR045773">
    <property type="entry name" value="DUF6226"/>
</dbReference>
<dbReference type="AlphaFoldDB" id="A0A0U3KK46"/>
<dbReference type="EMBL" id="CP011502">
    <property type="protein sequence ID" value="ALX05187.1"/>
    <property type="molecule type" value="Genomic_DNA"/>
</dbReference>
<evidence type="ECO:0000313" key="1">
    <source>
        <dbReference type="EMBL" id="ALX05187.1"/>
    </source>
</evidence>
<sequence length="200" mass="22214">MSAYRRPDVEIATFLDDEGRPVPYGTLQGDPPEEAYSRCAHPERFEPVVAVARALLEHLVATYEVERRDDVVDGRPTTVLTPAGGGAVLRLQIGGGPLPDARVAAGFRFEDIWPDCGCDACDDDVADLLDDLEHTVLSIVEGRLSEWREVPARDGSAAWTIHQRIEGPLGHDGGWWNHKAPFPAELPDEPHRWPAWHRRS</sequence>
<dbReference type="STRING" id="2041.AERYTH_10970"/>
<proteinExistence type="predicted"/>
<gene>
    <name evidence="1" type="ORF">AERYTH_10970</name>
</gene>
<dbReference type="PATRIC" id="fig|2041.4.peg.2294"/>
<dbReference type="OrthoDB" id="3290597at2"/>
<name>A0A0U3KK46_9ACTN</name>
<dbReference type="RefSeq" id="WP_067858473.1">
    <property type="nucleotide sequence ID" value="NZ_CP011502.1"/>
</dbReference>
<accession>A0A0U3KK46</accession>
<evidence type="ECO:0000313" key="2">
    <source>
        <dbReference type="Proteomes" id="UP000067689"/>
    </source>
</evidence>